<dbReference type="RefSeq" id="WP_042057083.1">
    <property type="nucleotide sequence ID" value="NZ_BAND01000027.1"/>
</dbReference>
<reference evidence="2 3" key="2">
    <citation type="journal article" date="2014" name="FEMS Microbiol. Lett.">
        <title>Draft genomic DNA sequence of the facultatively methylotrophic bacterium Acidomonas methanolica type strain MB58.</title>
        <authorList>
            <person name="Higashiura N."/>
            <person name="Hadano H."/>
            <person name="Hirakawa H."/>
            <person name="Matsutani M."/>
            <person name="Takabe S."/>
            <person name="Matsushita K."/>
            <person name="Azuma Y."/>
        </authorList>
    </citation>
    <scope>NUCLEOTIDE SEQUENCE [LARGE SCALE GENOMIC DNA]</scope>
    <source>
        <strain evidence="2 3">MB58</strain>
    </source>
</reference>
<reference evidence="3" key="1">
    <citation type="journal article" date="2014" name="FEMS Microbiol. Lett.">
        <title>Draft Genomic DNA Sequence of the Facultatively Methylotrophic Bacterium Acidomonas methanolica type strain MB58.</title>
        <authorList>
            <person name="Higashiura N."/>
            <person name="Hadano H."/>
            <person name="Hirakawa H."/>
            <person name="Matsutani M."/>
            <person name="Takabe S."/>
            <person name="Matsushita K."/>
            <person name="Azuma Y."/>
        </authorList>
    </citation>
    <scope>NUCLEOTIDE SEQUENCE [LARGE SCALE GENOMIC DNA]</scope>
    <source>
        <strain evidence="3">MB58</strain>
    </source>
</reference>
<evidence type="ECO:0000313" key="2">
    <source>
        <dbReference type="EMBL" id="GAJ28451.1"/>
    </source>
</evidence>
<dbReference type="OrthoDB" id="8001261at2"/>
<organism evidence="2 3">
    <name type="scientific">Acidomonas methanolica NBRC 104435</name>
    <dbReference type="NCBI Taxonomy" id="1231351"/>
    <lineage>
        <taxon>Bacteria</taxon>
        <taxon>Pseudomonadati</taxon>
        <taxon>Pseudomonadota</taxon>
        <taxon>Alphaproteobacteria</taxon>
        <taxon>Acetobacterales</taxon>
        <taxon>Acetobacteraceae</taxon>
        <taxon>Acidomonas</taxon>
    </lineage>
</organism>
<protein>
    <submittedName>
        <fullName evidence="2">Uncharacterized protein</fullName>
    </submittedName>
</protein>
<name>A0A023D3Q2_ACIMT</name>
<proteinExistence type="predicted"/>
<dbReference type="Proteomes" id="UP000019760">
    <property type="component" value="Unassembled WGS sequence"/>
</dbReference>
<keyword evidence="3" id="KW-1185">Reference proteome</keyword>
<accession>A0A023D3Q2</accession>
<gene>
    <name evidence="2" type="ORF">Amme_027_002</name>
</gene>
<feature type="signal peptide" evidence="1">
    <location>
        <begin position="1"/>
        <end position="25"/>
    </location>
</feature>
<dbReference type="AlphaFoldDB" id="A0A023D3Q2"/>
<feature type="chain" id="PRO_5030001342" evidence="1">
    <location>
        <begin position="26"/>
        <end position="157"/>
    </location>
</feature>
<dbReference type="EMBL" id="BAND01000027">
    <property type="protein sequence ID" value="GAJ28451.1"/>
    <property type="molecule type" value="Genomic_DNA"/>
</dbReference>
<comment type="caution">
    <text evidence="2">The sequence shown here is derived from an EMBL/GenBank/DDBJ whole genome shotgun (WGS) entry which is preliminary data.</text>
</comment>
<evidence type="ECO:0000313" key="3">
    <source>
        <dbReference type="Proteomes" id="UP000019760"/>
    </source>
</evidence>
<keyword evidence="1" id="KW-0732">Signal</keyword>
<evidence type="ECO:0000256" key="1">
    <source>
        <dbReference type="SAM" id="SignalP"/>
    </source>
</evidence>
<sequence>MSIFRFSVPAMLAGLVLTAAPAAHAIPAKQCYADFRAAKKAGTLNGQTYKEYKAAQCGDAAAPAAASTAPATPAASPAPAAPAPAAPAAAQPVASSGNVVFPGAVAPQYAKLSPGKARMKTCLDQYHANKSTGGNGSLKWIQKGGGYYSECNAKLKG</sequence>